<dbReference type="AlphaFoldDB" id="A0A402ATQ9"/>
<dbReference type="PANTHER" id="PTHR10353">
    <property type="entry name" value="GLYCOSYL HYDROLASE"/>
    <property type="match status" value="1"/>
</dbReference>
<organism evidence="5 6">
    <name type="scientific">Dictyobacter kobayashii</name>
    <dbReference type="NCBI Taxonomy" id="2014872"/>
    <lineage>
        <taxon>Bacteria</taxon>
        <taxon>Bacillati</taxon>
        <taxon>Chloroflexota</taxon>
        <taxon>Ktedonobacteria</taxon>
        <taxon>Ktedonobacterales</taxon>
        <taxon>Dictyobacteraceae</taxon>
        <taxon>Dictyobacter</taxon>
    </lineage>
</organism>
<gene>
    <name evidence="5" type="ORF">KDK_63000</name>
</gene>
<reference evidence="6" key="1">
    <citation type="submission" date="2018-12" db="EMBL/GenBank/DDBJ databases">
        <title>Tengunoibacter tsumagoiensis gen. nov., sp. nov., Dictyobacter kobayashii sp. nov., D. alpinus sp. nov., and D. joshuensis sp. nov. and description of Dictyobacteraceae fam. nov. within the order Ktedonobacterales isolated from Tengu-no-mugimeshi.</title>
        <authorList>
            <person name="Wang C.M."/>
            <person name="Zheng Y."/>
            <person name="Sakai Y."/>
            <person name="Toyoda A."/>
            <person name="Minakuchi Y."/>
            <person name="Abe K."/>
            <person name="Yokota A."/>
            <person name="Yabe S."/>
        </authorList>
    </citation>
    <scope>NUCLEOTIDE SEQUENCE [LARGE SCALE GENOMIC DNA]</scope>
    <source>
        <strain evidence="6">Uno11</strain>
    </source>
</reference>
<keyword evidence="3" id="KW-0326">Glycosidase</keyword>
<comment type="similarity">
    <text evidence="1 4">Belongs to the glycosyl hydrolase 1 family.</text>
</comment>
<name>A0A402ATQ9_9CHLR</name>
<dbReference type="Gene3D" id="3.20.20.80">
    <property type="entry name" value="Glycosidases"/>
    <property type="match status" value="1"/>
</dbReference>
<evidence type="ECO:0000256" key="2">
    <source>
        <dbReference type="ARBA" id="ARBA00022801"/>
    </source>
</evidence>
<sequence>MRKKLSSICDKHIFGKRKHMKDLFSLPESSFPAHFIWGSATAGHQIEGDNIHSQWWAWEQAGRFAERSGKACNSYALYKEDISLLQELGHQAYRFSIEWSRIEPAENQFDTEALAHYVDLARRVKEAGMKTFVTLHHFSHPQWFEEQGAFHTLDNLPFFERYVRYVVPALAPYTDFWIIINEFNLGNAPERLLEKANFIRYHARGYHLVKEYSTAPVSSAHAFPYYMPSRPTSDFDVTLTRYRDWIDHEFFFHAIRTGEIVMPFQDVVFDADVKGTCDYWAINYYTRHMIDARRASGEGTRYRHTQLKLIPMDFYLEEFFPEGIILNLERLIDKPVYITENGVASNDDAWRLVYLALHMTALKEAIDRGVDVRGYLYWSFLDNYEWGSFLPRFGLVDVDFTTFTRSPRPSAYFYRDVIEHNGFTPEMLRHYLPWLAEL</sequence>
<dbReference type="PANTHER" id="PTHR10353:SF209">
    <property type="entry name" value="GALACTOLIPID GALACTOSYLTRANSFERASE SFR2, CHLOROPLASTIC"/>
    <property type="match status" value="1"/>
</dbReference>
<evidence type="ECO:0000313" key="5">
    <source>
        <dbReference type="EMBL" id="GCE22500.1"/>
    </source>
</evidence>
<keyword evidence="6" id="KW-1185">Reference proteome</keyword>
<dbReference type="EMBL" id="BIFS01000002">
    <property type="protein sequence ID" value="GCE22500.1"/>
    <property type="molecule type" value="Genomic_DNA"/>
</dbReference>
<dbReference type="GO" id="GO:0005975">
    <property type="term" value="P:carbohydrate metabolic process"/>
    <property type="evidence" value="ECO:0007669"/>
    <property type="project" value="InterPro"/>
</dbReference>
<evidence type="ECO:0000256" key="3">
    <source>
        <dbReference type="ARBA" id="ARBA00023295"/>
    </source>
</evidence>
<protein>
    <submittedName>
        <fullName evidence="5">Beta-glucosidase</fullName>
    </submittedName>
</protein>
<dbReference type="Proteomes" id="UP000287188">
    <property type="component" value="Unassembled WGS sequence"/>
</dbReference>
<dbReference type="GO" id="GO:0008422">
    <property type="term" value="F:beta-glucosidase activity"/>
    <property type="evidence" value="ECO:0007669"/>
    <property type="project" value="TreeGrafter"/>
</dbReference>
<dbReference type="InterPro" id="IPR017853">
    <property type="entry name" value="GH"/>
</dbReference>
<evidence type="ECO:0000256" key="1">
    <source>
        <dbReference type="ARBA" id="ARBA00010838"/>
    </source>
</evidence>
<dbReference type="InterPro" id="IPR001360">
    <property type="entry name" value="Glyco_hydro_1"/>
</dbReference>
<comment type="caution">
    <text evidence="5">The sequence shown here is derived from an EMBL/GenBank/DDBJ whole genome shotgun (WGS) entry which is preliminary data.</text>
</comment>
<dbReference type="PRINTS" id="PR00131">
    <property type="entry name" value="GLHYDRLASE1"/>
</dbReference>
<dbReference type="Pfam" id="PF00232">
    <property type="entry name" value="Glyco_hydro_1"/>
    <property type="match status" value="1"/>
</dbReference>
<keyword evidence="2" id="KW-0378">Hydrolase</keyword>
<accession>A0A402ATQ9</accession>
<dbReference type="SUPFAM" id="SSF51445">
    <property type="entry name" value="(Trans)glycosidases"/>
    <property type="match status" value="1"/>
</dbReference>
<evidence type="ECO:0000313" key="6">
    <source>
        <dbReference type="Proteomes" id="UP000287188"/>
    </source>
</evidence>
<evidence type="ECO:0000256" key="4">
    <source>
        <dbReference type="RuleBase" id="RU003690"/>
    </source>
</evidence>
<proteinExistence type="inferred from homology"/>